<dbReference type="GO" id="GO:0008270">
    <property type="term" value="F:zinc ion binding"/>
    <property type="evidence" value="ECO:0007669"/>
    <property type="project" value="InterPro"/>
</dbReference>
<proteinExistence type="inferred from homology"/>
<evidence type="ECO:0000256" key="4">
    <source>
        <dbReference type="ARBA" id="ARBA00022723"/>
    </source>
</evidence>
<reference evidence="11 12" key="1">
    <citation type="submission" date="2017-09" db="EMBL/GenBank/DDBJ databases">
        <title>Bloom of a denitrifying methanotroph, Candidatus Methylomirabilis limnetica, in a deep stratified lake.</title>
        <authorList>
            <person name="Graf J.S."/>
            <person name="Marchant H.K."/>
            <person name="Tienken D."/>
            <person name="Hach P.F."/>
            <person name="Brand A."/>
            <person name="Schubert C.J."/>
            <person name="Kuypers M.M."/>
            <person name="Milucka J."/>
        </authorList>
    </citation>
    <scope>NUCLEOTIDE SEQUENCE [LARGE SCALE GENOMIC DNA]</scope>
    <source>
        <strain evidence="11 12">Zug</strain>
    </source>
</reference>
<gene>
    <name evidence="11" type="ORF">CLG94_04200</name>
</gene>
<dbReference type="PANTHER" id="PTHR42763:SF1">
    <property type="entry name" value="UDP-GLUCOSE--HEXOSE-1-PHOSPHATE URIDYLYLTRANSFERASE"/>
    <property type="match status" value="1"/>
</dbReference>
<dbReference type="InterPro" id="IPR005849">
    <property type="entry name" value="GalP_Utransf_N"/>
</dbReference>
<evidence type="ECO:0000256" key="2">
    <source>
        <dbReference type="ARBA" id="ARBA00022679"/>
    </source>
</evidence>
<dbReference type="InterPro" id="IPR005850">
    <property type="entry name" value="GalP_Utransf_C"/>
</dbReference>
<comment type="similarity">
    <text evidence="1">Belongs to the galactose-1-phosphate uridylyltransferase type 1 family.</text>
</comment>
<dbReference type="OrthoDB" id="9769064at2"/>
<dbReference type="GO" id="GO:0008108">
    <property type="term" value="F:UDP-glucose:hexose-1-phosphate uridylyltransferase activity"/>
    <property type="evidence" value="ECO:0007669"/>
    <property type="project" value="InterPro"/>
</dbReference>
<evidence type="ECO:0000256" key="6">
    <source>
        <dbReference type="ARBA" id="ARBA00023277"/>
    </source>
</evidence>
<name>A0A2T4TZL7_9BACT</name>
<keyword evidence="3 11" id="KW-0548">Nucleotidyltransferase</keyword>
<reference evidence="12" key="2">
    <citation type="journal article" date="2018" name="Environ. Microbiol.">
        <title>Bloom of a denitrifying methanotroph, 'Candidatus Methylomirabilis limnetica', in a deep stratified lake.</title>
        <authorList>
            <person name="Graf J.S."/>
            <person name="Mayr M.J."/>
            <person name="Marchant H.K."/>
            <person name="Tienken D."/>
            <person name="Hach P.F."/>
            <person name="Brand A."/>
            <person name="Schubert C.J."/>
            <person name="Kuypers M.M."/>
            <person name="Milucka J."/>
        </authorList>
    </citation>
    <scope>NUCLEOTIDE SEQUENCE [LARGE SCALE GENOMIC DNA]</scope>
    <source>
        <strain evidence="12">Zug</strain>
    </source>
</reference>
<evidence type="ECO:0000256" key="7">
    <source>
        <dbReference type="PIRSR" id="PIRSR000808-1"/>
    </source>
</evidence>
<keyword evidence="2 11" id="KW-0808">Transferase</keyword>
<feature type="binding site" evidence="8">
    <location>
        <position position="164"/>
    </location>
    <ligand>
        <name>Zn(2+)</name>
        <dbReference type="ChEBI" id="CHEBI:29105"/>
    </ligand>
</feature>
<dbReference type="Gene3D" id="3.30.428.10">
    <property type="entry name" value="HIT-like"/>
    <property type="match status" value="2"/>
</dbReference>
<dbReference type="AlphaFoldDB" id="A0A2T4TZL7"/>
<evidence type="ECO:0000256" key="1">
    <source>
        <dbReference type="ARBA" id="ARBA00010951"/>
    </source>
</evidence>
<dbReference type="Pfam" id="PF02744">
    <property type="entry name" value="GalP_UDP_tr_C"/>
    <property type="match status" value="1"/>
</dbReference>
<dbReference type="GO" id="GO:0006012">
    <property type="term" value="P:galactose metabolic process"/>
    <property type="evidence" value="ECO:0007669"/>
    <property type="project" value="InterPro"/>
</dbReference>
<evidence type="ECO:0000313" key="12">
    <source>
        <dbReference type="Proteomes" id="UP000241436"/>
    </source>
</evidence>
<dbReference type="Proteomes" id="UP000241436">
    <property type="component" value="Unassembled WGS sequence"/>
</dbReference>
<dbReference type="Pfam" id="PF01087">
    <property type="entry name" value="GalP_UDP_transf"/>
    <property type="match status" value="1"/>
</dbReference>
<feature type="domain" description="Galactose-1-phosphate uridyl transferase C-terminal" evidence="10">
    <location>
        <begin position="188"/>
        <end position="329"/>
    </location>
</feature>
<dbReference type="InterPro" id="IPR001937">
    <property type="entry name" value="GalP_UDPtransf1"/>
</dbReference>
<accession>A0A2T4TZL7</accession>
<dbReference type="PANTHER" id="PTHR42763">
    <property type="entry name" value="ADP-GLUCOSE PHOSPHORYLASE"/>
    <property type="match status" value="1"/>
</dbReference>
<dbReference type="InterPro" id="IPR053177">
    <property type="entry name" value="ADP-glucose_phosphorylase"/>
</dbReference>
<sequence length="332" mass="37748">MGELRRDPVKNRWVIIDPERPDREAALKVEAQPPPPLAGPCPLCPGNEAMTPPEIAALGEPSRQRNQPGWWVRVTPDLQPLCRIEGDFDRRPEGPFDVMNAVGAHEIVVESPEHHLTWAELPEQQLERVLRAYRLRSLDLRLDGRFRSLIVVKNHGDAASILQHPHSHVLAFPFVPHGIEEELRGCQEFYARKERCAFCDIMLHERVSRVRRVEETDHFVVLAPFASRFPFETWVLPLRHASDFATIDDGELVDLAGLMKRMMQMLGKVLGNQSCTIVLHTAPFDEPHTNDYHWHLEILPKTATVEGFGWGARLFVNPVTPEEAAALLRQAV</sequence>
<feature type="binding site" evidence="8">
    <location>
        <position position="114"/>
    </location>
    <ligand>
        <name>Zn(2+)</name>
        <dbReference type="ChEBI" id="CHEBI:29105"/>
    </ligand>
</feature>
<feature type="active site" description="Tele-UMP-histidine intermediate" evidence="7">
    <location>
        <position position="166"/>
    </location>
</feature>
<keyword evidence="12" id="KW-1185">Reference proteome</keyword>
<dbReference type="EMBL" id="NVQC01000015">
    <property type="protein sequence ID" value="PTL36555.1"/>
    <property type="molecule type" value="Genomic_DNA"/>
</dbReference>
<dbReference type="InterPro" id="IPR036265">
    <property type="entry name" value="HIT-like_sf"/>
</dbReference>
<evidence type="ECO:0000313" key="11">
    <source>
        <dbReference type="EMBL" id="PTL36555.1"/>
    </source>
</evidence>
<keyword evidence="4 8" id="KW-0479">Metal-binding</keyword>
<evidence type="ECO:0000256" key="8">
    <source>
        <dbReference type="PIRSR" id="PIRSR000808-3"/>
    </source>
</evidence>
<keyword evidence="6" id="KW-0119">Carbohydrate metabolism</keyword>
<feature type="domain" description="Galactose-1-phosphate uridyl transferase N-terminal" evidence="9">
    <location>
        <begin position="5"/>
        <end position="176"/>
    </location>
</feature>
<organism evidence="11 12">
    <name type="scientific">Candidatus Methylomirabilis limnetica</name>
    <dbReference type="NCBI Taxonomy" id="2033718"/>
    <lineage>
        <taxon>Bacteria</taxon>
        <taxon>Candidatus Methylomirabilota</taxon>
        <taxon>Candidatus Methylomirabilia</taxon>
        <taxon>Candidatus Methylomirabilales</taxon>
        <taxon>Candidatus Methylomirabilaceae</taxon>
        <taxon>Candidatus Methylomirabilis</taxon>
    </lineage>
</organism>
<evidence type="ECO:0000259" key="10">
    <source>
        <dbReference type="Pfam" id="PF02744"/>
    </source>
</evidence>
<keyword evidence="5 8" id="KW-0862">Zinc</keyword>
<comment type="caution">
    <text evidence="11">The sequence shown here is derived from an EMBL/GenBank/DDBJ whole genome shotgun (WGS) entry which is preliminary data.</text>
</comment>
<comment type="cofactor">
    <cofactor evidence="8">
        <name>Zn(2+)</name>
        <dbReference type="ChEBI" id="CHEBI:29105"/>
    </cofactor>
    <text evidence="8">Binds 1 zinc ion per subunit.</text>
</comment>
<evidence type="ECO:0000256" key="3">
    <source>
        <dbReference type="ARBA" id="ARBA00022695"/>
    </source>
</evidence>
<evidence type="ECO:0000259" key="9">
    <source>
        <dbReference type="Pfam" id="PF01087"/>
    </source>
</evidence>
<dbReference type="PIRSF" id="PIRSF000808">
    <property type="entry name" value="GalT"/>
    <property type="match status" value="1"/>
</dbReference>
<feature type="binding site" evidence="8">
    <location>
        <position position="41"/>
    </location>
    <ligand>
        <name>Zn(2+)</name>
        <dbReference type="ChEBI" id="CHEBI:29105"/>
    </ligand>
</feature>
<dbReference type="SUPFAM" id="SSF54197">
    <property type="entry name" value="HIT-like"/>
    <property type="match status" value="2"/>
</dbReference>
<feature type="binding site" evidence="8">
    <location>
        <position position="44"/>
    </location>
    <ligand>
        <name>Zn(2+)</name>
        <dbReference type="ChEBI" id="CHEBI:29105"/>
    </ligand>
</feature>
<dbReference type="RefSeq" id="WP_107561623.1">
    <property type="nucleotide sequence ID" value="NZ_NVQC01000015.1"/>
</dbReference>
<protein>
    <submittedName>
        <fullName evidence="11">Galactose-1-phosphate uridylyltransferase</fullName>
    </submittedName>
</protein>
<evidence type="ECO:0000256" key="5">
    <source>
        <dbReference type="ARBA" id="ARBA00022833"/>
    </source>
</evidence>